<keyword evidence="3" id="KW-1185">Reference proteome</keyword>
<evidence type="ECO:0000313" key="2">
    <source>
        <dbReference type="EMBL" id="MRG86746.1"/>
    </source>
</evidence>
<sequence>MIMMDFILGYISVFILSAIPFFEAYGVVAIATVAGLSVFPVMGLGLAGNILTVFLVIIFVEQIKSWRKKRREGKETKESKRSVRAHNLWRKFGLPGLAILGPLIVGSHLTAMASMTFGGTKMKTFYWVSASITIWSIVFTVLLYYGVDFLGLEDRGFVNFFKTR</sequence>
<feature type="transmembrane region" description="Helical" evidence="1">
    <location>
        <begin position="92"/>
        <end position="113"/>
    </location>
</feature>
<keyword evidence="1" id="KW-0812">Transmembrane</keyword>
<name>A0A6G1X763_9BACI</name>
<evidence type="ECO:0000256" key="1">
    <source>
        <dbReference type="SAM" id="Phobius"/>
    </source>
</evidence>
<keyword evidence="2" id="KW-0238">DNA-binding</keyword>
<protein>
    <submittedName>
        <fullName evidence="2">DNA-binding protein</fullName>
    </submittedName>
</protein>
<dbReference type="InterPro" id="IPR009577">
    <property type="entry name" value="Sm_multidrug_ex"/>
</dbReference>
<evidence type="ECO:0000313" key="3">
    <source>
        <dbReference type="Proteomes" id="UP000480185"/>
    </source>
</evidence>
<reference evidence="2 3" key="1">
    <citation type="submission" date="2019-11" db="EMBL/GenBank/DDBJ databases">
        <authorList>
            <person name="Li J."/>
        </authorList>
    </citation>
    <scope>NUCLEOTIDE SEQUENCE [LARGE SCALE GENOMIC DNA]</scope>
    <source>
        <strain evidence="2 3">J4</strain>
    </source>
</reference>
<keyword evidence="1" id="KW-1133">Transmembrane helix</keyword>
<comment type="caution">
    <text evidence="2">The sequence shown here is derived from an EMBL/GenBank/DDBJ whole genome shotgun (WGS) entry which is preliminary data.</text>
</comment>
<dbReference type="Proteomes" id="UP000480185">
    <property type="component" value="Unassembled WGS sequence"/>
</dbReference>
<accession>A0A6G1X763</accession>
<proteinExistence type="predicted"/>
<dbReference type="EMBL" id="WJNH01000006">
    <property type="protein sequence ID" value="MRG86746.1"/>
    <property type="molecule type" value="Genomic_DNA"/>
</dbReference>
<gene>
    <name evidence="2" type="ORF">GH754_10535</name>
</gene>
<dbReference type="Pfam" id="PF06695">
    <property type="entry name" value="Sm_multidrug_ex"/>
    <property type="match status" value="1"/>
</dbReference>
<feature type="transmembrane region" description="Helical" evidence="1">
    <location>
        <begin position="7"/>
        <end position="31"/>
    </location>
</feature>
<feature type="transmembrane region" description="Helical" evidence="1">
    <location>
        <begin position="37"/>
        <end position="60"/>
    </location>
</feature>
<feature type="transmembrane region" description="Helical" evidence="1">
    <location>
        <begin position="125"/>
        <end position="147"/>
    </location>
</feature>
<keyword evidence="1" id="KW-0472">Membrane</keyword>
<dbReference type="AlphaFoldDB" id="A0A6G1X763"/>
<dbReference type="GO" id="GO:0003677">
    <property type="term" value="F:DNA binding"/>
    <property type="evidence" value="ECO:0007669"/>
    <property type="project" value="UniProtKB-KW"/>
</dbReference>
<organism evidence="2 3">
    <name type="scientific">Salinibacillus xinjiangensis</name>
    <dbReference type="NCBI Taxonomy" id="1229268"/>
    <lineage>
        <taxon>Bacteria</taxon>
        <taxon>Bacillati</taxon>
        <taxon>Bacillota</taxon>
        <taxon>Bacilli</taxon>
        <taxon>Bacillales</taxon>
        <taxon>Bacillaceae</taxon>
        <taxon>Salinibacillus</taxon>
    </lineage>
</organism>
<dbReference type="OrthoDB" id="6400183at2"/>